<dbReference type="AlphaFoldDB" id="A0A8H5T3V1"/>
<evidence type="ECO:0000313" key="3">
    <source>
        <dbReference type="Proteomes" id="UP000567885"/>
    </source>
</evidence>
<dbReference type="EMBL" id="JAAGWQ010000163">
    <property type="protein sequence ID" value="KAF5662483.1"/>
    <property type="molecule type" value="Genomic_DNA"/>
</dbReference>
<evidence type="ECO:0000256" key="1">
    <source>
        <dbReference type="SAM" id="SignalP"/>
    </source>
</evidence>
<sequence length="222" mass="23424">MHPSTAALVLATIAGQFANAFAVPDMFRRQGQNNAKLTLGKTYAPLSTIDGAKLVGDGLRDLCGDTGCDGGSSFESDVSIGQFESFGDLIDCTWTVTASGNYDNNDQKEYMIDLLTTSLTNTATVDTITVSVEDNPLCTHQGQPSCTNVDEQITTALNFQQVVLNLESGANTAELSYNLDVQCKSGNDWDCPSFVSDNLKDALSAVPGVGAVIAQVFDIGCA</sequence>
<accession>A0A8H5T3V1</accession>
<gene>
    <name evidence="2" type="ORF">FHETE_7930</name>
</gene>
<feature type="signal peptide" evidence="1">
    <location>
        <begin position="1"/>
        <end position="22"/>
    </location>
</feature>
<reference evidence="2 3" key="1">
    <citation type="submission" date="2020-05" db="EMBL/GenBank/DDBJ databases">
        <title>Identification and distribution of gene clusters putatively required for synthesis of sphingolipid metabolism inhibitors in phylogenetically diverse species of the filamentous fungus Fusarium.</title>
        <authorList>
            <person name="Kim H.-S."/>
            <person name="Busman M."/>
            <person name="Brown D.W."/>
            <person name="Divon H."/>
            <person name="Uhlig S."/>
            <person name="Proctor R.H."/>
        </authorList>
    </citation>
    <scope>NUCLEOTIDE SEQUENCE [LARGE SCALE GENOMIC DNA]</scope>
    <source>
        <strain evidence="2 3">NRRL 20693</strain>
    </source>
</reference>
<feature type="chain" id="PRO_5034652587" evidence="1">
    <location>
        <begin position="23"/>
        <end position="222"/>
    </location>
</feature>
<keyword evidence="3" id="KW-1185">Reference proteome</keyword>
<keyword evidence="1" id="KW-0732">Signal</keyword>
<comment type="caution">
    <text evidence="2">The sequence shown here is derived from an EMBL/GenBank/DDBJ whole genome shotgun (WGS) entry which is preliminary data.</text>
</comment>
<evidence type="ECO:0000313" key="2">
    <source>
        <dbReference type="EMBL" id="KAF5662483.1"/>
    </source>
</evidence>
<protein>
    <submittedName>
        <fullName evidence="2">Cystathionine gamma-synthase</fullName>
    </submittedName>
</protein>
<dbReference type="Proteomes" id="UP000567885">
    <property type="component" value="Unassembled WGS sequence"/>
</dbReference>
<dbReference type="OrthoDB" id="5350342at2759"/>
<organism evidence="2 3">
    <name type="scientific">Fusarium heterosporum</name>
    <dbReference type="NCBI Taxonomy" id="42747"/>
    <lineage>
        <taxon>Eukaryota</taxon>
        <taxon>Fungi</taxon>
        <taxon>Dikarya</taxon>
        <taxon>Ascomycota</taxon>
        <taxon>Pezizomycotina</taxon>
        <taxon>Sordariomycetes</taxon>
        <taxon>Hypocreomycetidae</taxon>
        <taxon>Hypocreales</taxon>
        <taxon>Nectriaceae</taxon>
        <taxon>Fusarium</taxon>
        <taxon>Fusarium heterosporum species complex</taxon>
    </lineage>
</organism>
<proteinExistence type="predicted"/>
<name>A0A8H5T3V1_FUSHE</name>